<evidence type="ECO:0000256" key="3">
    <source>
        <dbReference type="ARBA" id="ARBA00012142"/>
    </source>
</evidence>
<keyword evidence="5" id="KW-0479">Metal-binding</keyword>
<dbReference type="SUPFAM" id="SSF50800">
    <property type="entry name" value="PK beta-barrel domain-like"/>
    <property type="match status" value="1"/>
</dbReference>
<keyword evidence="7 13" id="KW-0418">Kinase</keyword>
<dbReference type="EC" id="2.7.1.40" evidence="3"/>
<dbReference type="GO" id="GO:0004743">
    <property type="term" value="F:pyruvate kinase activity"/>
    <property type="evidence" value="ECO:0007669"/>
    <property type="project" value="UniProtKB-EC"/>
</dbReference>
<accession>A0A345UN89</accession>
<keyword evidence="4 13" id="KW-0808">Transferase</keyword>
<evidence type="ECO:0000256" key="11">
    <source>
        <dbReference type="ARBA" id="ARBA00023317"/>
    </source>
</evidence>
<keyword evidence="9" id="KW-0460">Magnesium</keyword>
<dbReference type="InterPro" id="IPR015813">
    <property type="entry name" value="Pyrv/PenolPyrv_kinase-like_dom"/>
</dbReference>
<dbReference type="GO" id="GO:0000287">
    <property type="term" value="F:magnesium ion binding"/>
    <property type="evidence" value="ECO:0007669"/>
    <property type="project" value="InterPro"/>
</dbReference>
<comment type="similarity">
    <text evidence="2">Belongs to the pyruvate kinase family.</text>
</comment>
<dbReference type="InterPro" id="IPR011037">
    <property type="entry name" value="Pyrv_Knase-like_insert_dom_sf"/>
</dbReference>
<evidence type="ECO:0000256" key="1">
    <source>
        <dbReference type="ARBA" id="ARBA00004997"/>
    </source>
</evidence>
<keyword evidence="14" id="KW-1185">Reference proteome</keyword>
<gene>
    <name evidence="13" type="ORF">CYPRO_2699</name>
</gene>
<keyword evidence="8" id="KW-0067">ATP-binding</keyword>
<dbReference type="UniPathway" id="UPA00109">
    <property type="reaction ID" value="UER00188"/>
</dbReference>
<evidence type="ECO:0000256" key="9">
    <source>
        <dbReference type="ARBA" id="ARBA00022842"/>
    </source>
</evidence>
<dbReference type="InterPro" id="IPR001697">
    <property type="entry name" value="Pyr_Knase"/>
</dbReference>
<dbReference type="OrthoDB" id="9812123at2"/>
<keyword evidence="10" id="KW-0324">Glycolysis</keyword>
<evidence type="ECO:0000256" key="10">
    <source>
        <dbReference type="ARBA" id="ARBA00023152"/>
    </source>
</evidence>
<feature type="domain" description="Pyruvate kinase barrel" evidence="12">
    <location>
        <begin position="363"/>
        <end position="597"/>
    </location>
</feature>
<evidence type="ECO:0000256" key="5">
    <source>
        <dbReference type="ARBA" id="ARBA00022723"/>
    </source>
</evidence>
<dbReference type="NCBIfam" id="NF011314">
    <property type="entry name" value="PRK14725.1"/>
    <property type="match status" value="1"/>
</dbReference>
<dbReference type="GO" id="GO:0016301">
    <property type="term" value="F:kinase activity"/>
    <property type="evidence" value="ECO:0007669"/>
    <property type="project" value="UniProtKB-KW"/>
</dbReference>
<name>A0A345UN89_9BACT</name>
<dbReference type="EMBL" id="CP027806">
    <property type="protein sequence ID" value="AXJ01941.1"/>
    <property type="molecule type" value="Genomic_DNA"/>
</dbReference>
<evidence type="ECO:0000313" key="13">
    <source>
        <dbReference type="EMBL" id="AXJ01941.1"/>
    </source>
</evidence>
<dbReference type="SUPFAM" id="SSF51621">
    <property type="entry name" value="Phosphoenolpyruvate/pyruvate domain"/>
    <property type="match status" value="1"/>
</dbReference>
<evidence type="ECO:0000256" key="8">
    <source>
        <dbReference type="ARBA" id="ARBA00022840"/>
    </source>
</evidence>
<feature type="domain" description="Pyruvate kinase barrel" evidence="12">
    <location>
        <begin position="149"/>
        <end position="225"/>
    </location>
</feature>
<organism evidence="13 14">
    <name type="scientific">Cyclonatronum proteinivorum</name>
    <dbReference type="NCBI Taxonomy" id="1457365"/>
    <lineage>
        <taxon>Bacteria</taxon>
        <taxon>Pseudomonadati</taxon>
        <taxon>Balneolota</taxon>
        <taxon>Balneolia</taxon>
        <taxon>Balneolales</taxon>
        <taxon>Cyclonatronaceae</taxon>
        <taxon>Cyclonatronum</taxon>
    </lineage>
</organism>
<keyword evidence="11 13" id="KW-0670">Pyruvate</keyword>
<dbReference type="RefSeq" id="WP_114985084.1">
    <property type="nucleotide sequence ID" value="NZ_CP027806.1"/>
</dbReference>
<dbReference type="GO" id="GO:0030955">
    <property type="term" value="F:potassium ion binding"/>
    <property type="evidence" value="ECO:0007669"/>
    <property type="project" value="InterPro"/>
</dbReference>
<proteinExistence type="inferred from homology"/>
<dbReference type="Proteomes" id="UP000254808">
    <property type="component" value="Chromosome"/>
</dbReference>
<dbReference type="GO" id="GO:0005524">
    <property type="term" value="F:ATP binding"/>
    <property type="evidence" value="ECO:0007669"/>
    <property type="project" value="UniProtKB-KW"/>
</dbReference>
<keyword evidence="6" id="KW-0547">Nucleotide-binding</keyword>
<dbReference type="InterPro" id="IPR015793">
    <property type="entry name" value="Pyrv_Knase_brl"/>
</dbReference>
<sequence length="638" mass="69671">MKPLYDDSRLRPWRIQKMRELLPALQEMVAEMQLVPDRFEARLKRVHPENRESAVNLLQYLVLRQHDLRGIQRELAGLGLSSLGRAEAGVMESFRAVIRLINTALAAADGNAKPAEMPESDPAFLQPPCGSTRLTENTAHVLGPPQPHRNTRIMVTMPPEAAHDLALLTSLLESGMDVARINCAHDQPEDWLRMTQNLAETSRATGKNCRVMTDLAGPKIRTAEVPAEVPVLKIKPERDTLGRVTLPARIRLLPASGTAACADSGETLPALVLDDKAFNNLKPGDTLHLRDTRGARRKLLLEQTDGDGLLGLSHKTIYAAPGIRLKPGRSDQPAVLVNAVLNPDPAVVLKPGDLLEIALHPQKSASFSASPSASASTTVTAHIACSLPEAFRNALPGAPVWFDDGKIGGIIEDIAEEKVLVRIRQARPTGTKLRADKGINLPQTVIEVSALTEKDRADLPWIQHHADLVALSFVNQAEDVQHLMDVMEANAPGAKQPAIILKIETRQAFDSLPDMLLTAMQARFCGVMIARGDLAIECGFERMAEVQEEILWISEAAHVPVIWATQVLENLAKTGLPSRAEISDAAMGNRAECVMLNKGPHITAAVQSLDNILHRMEAHQTKKKALLRKLSFEDRGLA</sequence>
<evidence type="ECO:0000259" key="12">
    <source>
        <dbReference type="Pfam" id="PF00224"/>
    </source>
</evidence>
<dbReference type="Gene3D" id="3.20.20.60">
    <property type="entry name" value="Phosphoenolpyruvate-binding domains"/>
    <property type="match status" value="2"/>
</dbReference>
<evidence type="ECO:0000256" key="7">
    <source>
        <dbReference type="ARBA" id="ARBA00022777"/>
    </source>
</evidence>
<evidence type="ECO:0000313" key="14">
    <source>
        <dbReference type="Proteomes" id="UP000254808"/>
    </source>
</evidence>
<dbReference type="AlphaFoldDB" id="A0A345UN89"/>
<evidence type="ECO:0000256" key="2">
    <source>
        <dbReference type="ARBA" id="ARBA00008663"/>
    </source>
</evidence>
<evidence type="ECO:0000256" key="6">
    <source>
        <dbReference type="ARBA" id="ARBA00022741"/>
    </source>
</evidence>
<comment type="pathway">
    <text evidence="1">Carbohydrate degradation; glycolysis; pyruvate from D-glyceraldehyde 3-phosphate: step 5/5.</text>
</comment>
<evidence type="ECO:0000256" key="4">
    <source>
        <dbReference type="ARBA" id="ARBA00022679"/>
    </source>
</evidence>
<dbReference type="InterPro" id="IPR040442">
    <property type="entry name" value="Pyrv_kinase-like_dom_sf"/>
</dbReference>
<protein>
    <recommendedName>
        <fullName evidence="3">pyruvate kinase</fullName>
        <ecNumber evidence="3">2.7.1.40</ecNumber>
    </recommendedName>
</protein>
<dbReference type="KEGG" id="cprv:CYPRO_2699"/>
<dbReference type="PANTHER" id="PTHR11817">
    <property type="entry name" value="PYRUVATE KINASE"/>
    <property type="match status" value="1"/>
</dbReference>
<dbReference type="Pfam" id="PF00224">
    <property type="entry name" value="PK"/>
    <property type="match status" value="2"/>
</dbReference>
<reference evidence="13 14" key="1">
    <citation type="submission" date="2018-03" db="EMBL/GenBank/DDBJ databases">
        <title>Phenotypic and genomic properties of Cyclonatronum proteinivorum gen. nov., sp. nov., a haloalkaliphilic bacteroidete from soda lakes possessing Na+-translocating rhodopsin.</title>
        <authorList>
            <person name="Toshchakov S.V."/>
            <person name="Korzhenkov A."/>
            <person name="Samarov N.I."/>
            <person name="Kublanov I.V."/>
            <person name="Muntyan M.S."/>
            <person name="Sorokin D.Y."/>
        </authorList>
    </citation>
    <scope>NUCLEOTIDE SEQUENCE [LARGE SCALE GENOMIC DNA]</scope>
    <source>
        <strain evidence="13 14">Omega</strain>
    </source>
</reference>